<evidence type="ECO:0000313" key="1">
    <source>
        <dbReference type="Proteomes" id="UP000515154"/>
    </source>
</evidence>
<accession>A0A6P7SJC9</accession>
<evidence type="ECO:0000313" key="2">
    <source>
        <dbReference type="RefSeq" id="XP_029638330.1"/>
    </source>
</evidence>
<proteinExistence type="predicted"/>
<organism evidence="1 2">
    <name type="scientific">Octopus sinensis</name>
    <name type="common">East Asian common octopus</name>
    <dbReference type="NCBI Taxonomy" id="2607531"/>
    <lineage>
        <taxon>Eukaryota</taxon>
        <taxon>Metazoa</taxon>
        <taxon>Spiralia</taxon>
        <taxon>Lophotrochozoa</taxon>
        <taxon>Mollusca</taxon>
        <taxon>Cephalopoda</taxon>
        <taxon>Coleoidea</taxon>
        <taxon>Octopodiformes</taxon>
        <taxon>Octopoda</taxon>
        <taxon>Incirrata</taxon>
        <taxon>Octopodidae</taxon>
        <taxon>Octopus</taxon>
    </lineage>
</organism>
<dbReference type="Proteomes" id="UP000515154">
    <property type="component" value="Linkage group LG6"/>
</dbReference>
<dbReference type="KEGG" id="osn:115213478"/>
<name>A0A6P7SJC9_9MOLL</name>
<dbReference type="RefSeq" id="XP_029638330.1">
    <property type="nucleotide sequence ID" value="XM_029782470.2"/>
</dbReference>
<reference evidence="2" key="1">
    <citation type="submission" date="2025-08" db="UniProtKB">
        <authorList>
            <consortium name="RefSeq"/>
        </authorList>
    </citation>
    <scope>IDENTIFICATION</scope>
</reference>
<protein>
    <submittedName>
        <fullName evidence="2">Uncharacterized protein LOC115213478</fullName>
    </submittedName>
</protein>
<dbReference type="AlphaFoldDB" id="A0A6P7SJC9"/>
<keyword evidence="1" id="KW-1185">Reference proteome</keyword>
<sequence>MDLDYFSQTPQGQSQLASALDHKDTILWDNYKDSIACLYEYLLQLLRDKFYLENQNELQRRIDFLGHVHTYLSNPGNLKYLTLSASFIHYTISVIIETIHIIVCLNICKKALNSGIIPASCRTHNQMKNLLSMAKDLEKRVFHLEESVEKVCCKTNTASNIQSLSKIMEQIKNIKSIFKYLSKSSIQLADILTKKVESNLRYFDWMSLSVSILCVGQIIHSLVIKKGNTDLSQLCLWFTCVGSSAVVVQLPRMQFGLIRSIFTHHTDEYNKLSKLFQLEVNKKL</sequence>
<gene>
    <name evidence="2" type="primary">LOC115213478</name>
</gene>